<evidence type="ECO:0000313" key="3">
    <source>
        <dbReference type="Proteomes" id="UP001189429"/>
    </source>
</evidence>
<keyword evidence="3" id="KW-1185">Reference proteome</keyword>
<organism evidence="2 3">
    <name type="scientific">Prorocentrum cordatum</name>
    <dbReference type="NCBI Taxonomy" id="2364126"/>
    <lineage>
        <taxon>Eukaryota</taxon>
        <taxon>Sar</taxon>
        <taxon>Alveolata</taxon>
        <taxon>Dinophyceae</taxon>
        <taxon>Prorocentrales</taxon>
        <taxon>Prorocentraceae</taxon>
        <taxon>Prorocentrum</taxon>
    </lineage>
</organism>
<evidence type="ECO:0000256" key="1">
    <source>
        <dbReference type="SAM" id="MobiDB-lite"/>
    </source>
</evidence>
<reference evidence="2" key="1">
    <citation type="submission" date="2023-10" db="EMBL/GenBank/DDBJ databases">
        <authorList>
            <person name="Chen Y."/>
            <person name="Shah S."/>
            <person name="Dougan E. K."/>
            <person name="Thang M."/>
            <person name="Chan C."/>
        </authorList>
    </citation>
    <scope>NUCLEOTIDE SEQUENCE [LARGE SCALE GENOMIC DNA]</scope>
</reference>
<protein>
    <submittedName>
        <fullName evidence="2">Uncharacterized protein</fullName>
    </submittedName>
</protein>
<evidence type="ECO:0000313" key="2">
    <source>
        <dbReference type="EMBL" id="CAK0816609.1"/>
    </source>
</evidence>
<proteinExistence type="predicted"/>
<gene>
    <name evidence="2" type="ORF">PCOR1329_LOCUS19517</name>
</gene>
<feature type="region of interest" description="Disordered" evidence="1">
    <location>
        <begin position="14"/>
        <end position="47"/>
    </location>
</feature>
<accession>A0ABN9RC96</accession>
<comment type="caution">
    <text evidence="2">The sequence shown here is derived from an EMBL/GenBank/DDBJ whole genome shotgun (WGS) entry which is preliminary data.</text>
</comment>
<name>A0ABN9RC96_9DINO</name>
<dbReference type="EMBL" id="CAUYUJ010006234">
    <property type="protein sequence ID" value="CAK0816609.1"/>
    <property type="molecule type" value="Genomic_DNA"/>
</dbReference>
<feature type="non-terminal residue" evidence="2">
    <location>
        <position position="1"/>
    </location>
</feature>
<sequence>ECIGHYQHLCDMDVNKREPSGNADAGRKTARTAAASAGAADGPPSKVPTFQTAGLAEQRQRTVAPDCAVAQPMEEKRVDSWDVIREEDVGFDVSTASAAPVAAV</sequence>
<feature type="compositionally biased region" description="Low complexity" evidence="1">
    <location>
        <begin position="31"/>
        <end position="44"/>
    </location>
</feature>
<dbReference type="Proteomes" id="UP001189429">
    <property type="component" value="Unassembled WGS sequence"/>
</dbReference>
<feature type="non-terminal residue" evidence="2">
    <location>
        <position position="104"/>
    </location>
</feature>